<feature type="region of interest" description="Disordered" evidence="1">
    <location>
        <begin position="1"/>
        <end position="24"/>
    </location>
</feature>
<keyword evidence="3" id="KW-1185">Reference proteome</keyword>
<dbReference type="AlphaFoldDB" id="A0A371HZX8"/>
<name>A0A371HZX8_MUCPR</name>
<dbReference type="EMBL" id="QJKJ01001293">
    <property type="protein sequence ID" value="RDY08340.1"/>
    <property type="molecule type" value="Genomic_DNA"/>
</dbReference>
<sequence length="292" mass="33281">MRLRVKEDPRGSATQVDHPQGPRRRLRRPHLYYVSSCLEGNDRITLSQGPFSEAKLVTLPVSVAHCQIRHVQCLPIQSINHHIGFTRVVTKIKLKILEVHFLFFPYPSNWSLCYGFTSQFVQLKHDLHDSTFFELAISVKKASVIMANSSSNEVNIYSPKSKCMMKEKVRLEELLAKLRRGLKAVRDDKASVHTMVDALKKKKSASSIHEGIGSRTGSPKTLKAHATTRGGETDKRRGMKKNHILTERGKRGFIRNPVENKEGGTLIHLIEKKWWSSRELQWTLSNVVFPPL</sequence>
<evidence type="ECO:0000256" key="1">
    <source>
        <dbReference type="SAM" id="MobiDB-lite"/>
    </source>
</evidence>
<accession>A0A371HZX8</accession>
<protein>
    <submittedName>
        <fullName evidence="2">Uncharacterized protein</fullName>
    </submittedName>
</protein>
<evidence type="ECO:0000313" key="2">
    <source>
        <dbReference type="EMBL" id="RDY08340.1"/>
    </source>
</evidence>
<feature type="region of interest" description="Disordered" evidence="1">
    <location>
        <begin position="207"/>
        <end position="241"/>
    </location>
</feature>
<organism evidence="2 3">
    <name type="scientific">Mucuna pruriens</name>
    <name type="common">Velvet bean</name>
    <name type="synonym">Dolichos pruriens</name>
    <dbReference type="NCBI Taxonomy" id="157652"/>
    <lineage>
        <taxon>Eukaryota</taxon>
        <taxon>Viridiplantae</taxon>
        <taxon>Streptophyta</taxon>
        <taxon>Embryophyta</taxon>
        <taxon>Tracheophyta</taxon>
        <taxon>Spermatophyta</taxon>
        <taxon>Magnoliopsida</taxon>
        <taxon>eudicotyledons</taxon>
        <taxon>Gunneridae</taxon>
        <taxon>Pentapetalae</taxon>
        <taxon>rosids</taxon>
        <taxon>fabids</taxon>
        <taxon>Fabales</taxon>
        <taxon>Fabaceae</taxon>
        <taxon>Papilionoideae</taxon>
        <taxon>50 kb inversion clade</taxon>
        <taxon>NPAAA clade</taxon>
        <taxon>indigoferoid/millettioid clade</taxon>
        <taxon>Phaseoleae</taxon>
        <taxon>Mucuna</taxon>
    </lineage>
</organism>
<reference evidence="2" key="1">
    <citation type="submission" date="2018-05" db="EMBL/GenBank/DDBJ databases">
        <title>Draft genome of Mucuna pruriens seed.</title>
        <authorList>
            <person name="Nnadi N.E."/>
            <person name="Vos R."/>
            <person name="Hasami M.H."/>
            <person name="Devisetty U.K."/>
            <person name="Aguiy J.C."/>
        </authorList>
    </citation>
    <scope>NUCLEOTIDE SEQUENCE [LARGE SCALE GENOMIC DNA]</scope>
    <source>
        <strain evidence="2">JCA_2017</strain>
    </source>
</reference>
<comment type="caution">
    <text evidence="2">The sequence shown here is derived from an EMBL/GenBank/DDBJ whole genome shotgun (WGS) entry which is preliminary data.</text>
</comment>
<evidence type="ECO:0000313" key="3">
    <source>
        <dbReference type="Proteomes" id="UP000257109"/>
    </source>
</evidence>
<gene>
    <name evidence="2" type="ORF">CR513_07425</name>
</gene>
<feature type="compositionally biased region" description="Basic and acidic residues" evidence="1">
    <location>
        <begin position="1"/>
        <end position="10"/>
    </location>
</feature>
<proteinExistence type="predicted"/>
<feature type="non-terminal residue" evidence="2">
    <location>
        <position position="1"/>
    </location>
</feature>
<dbReference type="Proteomes" id="UP000257109">
    <property type="component" value="Unassembled WGS sequence"/>
</dbReference>